<gene>
    <name evidence="5" type="ORF">FM121_10515</name>
</gene>
<evidence type="ECO:0000313" key="6">
    <source>
        <dbReference type="Proteomes" id="UP000195918"/>
    </source>
</evidence>
<feature type="domain" description="ABC transporter" evidence="4">
    <location>
        <begin position="4"/>
        <end position="272"/>
    </location>
</feature>
<dbReference type="OrthoDB" id="9762369at2"/>
<dbReference type="EMBL" id="FWFD01000015">
    <property type="protein sequence ID" value="SLM86516.1"/>
    <property type="molecule type" value="Genomic_DNA"/>
</dbReference>
<dbReference type="Pfam" id="PF12848">
    <property type="entry name" value="ABC_tran_Xtn"/>
    <property type="match status" value="1"/>
</dbReference>
<proteinExistence type="predicted"/>
<dbReference type="InterPro" id="IPR003593">
    <property type="entry name" value="AAA+_ATPase"/>
</dbReference>
<dbReference type="RefSeq" id="WP_086952141.1">
    <property type="nucleotide sequence ID" value="NZ_FWFD01000015.1"/>
</dbReference>
<dbReference type="PANTHER" id="PTHR42855:SF2">
    <property type="entry name" value="DRUG RESISTANCE ABC TRANSPORTER,ATP-BINDING PROTEIN"/>
    <property type="match status" value="1"/>
</dbReference>
<dbReference type="GO" id="GO:0005524">
    <property type="term" value="F:ATP binding"/>
    <property type="evidence" value="ECO:0007669"/>
    <property type="project" value="UniProtKB-KW"/>
</dbReference>
<dbReference type="PANTHER" id="PTHR42855">
    <property type="entry name" value="ABC TRANSPORTER ATP-BINDING SUBUNIT"/>
    <property type="match status" value="1"/>
</dbReference>
<dbReference type="InterPro" id="IPR027417">
    <property type="entry name" value="P-loop_NTPase"/>
</dbReference>
<evidence type="ECO:0000256" key="3">
    <source>
        <dbReference type="SAM" id="Coils"/>
    </source>
</evidence>
<feature type="domain" description="ABC transporter" evidence="4">
    <location>
        <begin position="322"/>
        <end position="516"/>
    </location>
</feature>
<keyword evidence="3" id="KW-0175">Coiled coil</keyword>
<dbReference type="SMART" id="SM00382">
    <property type="entry name" value="AAA"/>
    <property type="match status" value="2"/>
</dbReference>
<feature type="coiled-coil region" evidence="3">
    <location>
        <begin position="245"/>
        <end position="272"/>
    </location>
</feature>
<name>A0A1X6WS98_9ENTE</name>
<dbReference type="SUPFAM" id="SSF52540">
    <property type="entry name" value="P-loop containing nucleoside triphosphate hydrolases"/>
    <property type="match status" value="2"/>
</dbReference>
<reference evidence="6" key="1">
    <citation type="submission" date="2017-02" db="EMBL/GenBank/DDBJ databases">
        <authorList>
            <person name="Dridi B."/>
        </authorList>
    </citation>
    <scope>NUCLEOTIDE SEQUENCE [LARGE SCALE GENOMIC DNA]</scope>
    <source>
        <strain evidence="6">bH819</strain>
    </source>
</reference>
<dbReference type="InterPro" id="IPR003439">
    <property type="entry name" value="ABC_transporter-like_ATP-bd"/>
</dbReference>
<keyword evidence="2" id="KW-0067">ATP-binding</keyword>
<keyword evidence="6" id="KW-1185">Reference proteome</keyword>
<dbReference type="Pfam" id="PF00005">
    <property type="entry name" value="ABC_tran"/>
    <property type="match status" value="2"/>
</dbReference>
<dbReference type="PROSITE" id="PS00211">
    <property type="entry name" value="ABC_TRANSPORTER_1"/>
    <property type="match status" value="2"/>
</dbReference>
<dbReference type="CDD" id="cd03221">
    <property type="entry name" value="ABCF_EF-3"/>
    <property type="match status" value="2"/>
</dbReference>
<protein>
    <submittedName>
        <fullName evidence="5">COG0488: ATPase components of ABC transporters with duplicated ATPase domains</fullName>
    </submittedName>
</protein>
<evidence type="ECO:0000259" key="4">
    <source>
        <dbReference type="PROSITE" id="PS50893"/>
    </source>
</evidence>
<dbReference type="GO" id="GO:0016887">
    <property type="term" value="F:ATP hydrolysis activity"/>
    <property type="evidence" value="ECO:0007669"/>
    <property type="project" value="InterPro"/>
</dbReference>
<evidence type="ECO:0000256" key="1">
    <source>
        <dbReference type="ARBA" id="ARBA00022741"/>
    </source>
</evidence>
<dbReference type="Gene3D" id="3.40.50.300">
    <property type="entry name" value="P-loop containing nucleotide triphosphate hydrolases"/>
    <property type="match status" value="2"/>
</dbReference>
<dbReference type="InterPro" id="IPR032781">
    <property type="entry name" value="ABC_tran_Xtn"/>
</dbReference>
<keyword evidence="1" id="KW-0547">Nucleotide-binding</keyword>
<evidence type="ECO:0000256" key="2">
    <source>
        <dbReference type="ARBA" id="ARBA00022840"/>
    </source>
</evidence>
<accession>A0A1X6WS98</accession>
<sequence>MSILTITNLDYELPDKVLYKDSNLRVNKGEHLGLTGKNGAGKSTLLKMIQGEVLPDGGQIIWQNNLRISYLEQQLTYDDGDTIFDYLKRAFKYLYEVNDKIQALYMTYAETYDDNLLEEIGQYQDTLENNDFYNIETEIERVATGLGINALGLDREVEALSGGQRSKVSLAKLLLEKADVFLLDEPTNYLDTEHIDWLSDYLNQLEDTYIVISHDREFLNRVTNCICDIEFQTLTKYMGNYDAAMKQKEAQQEHLHREFEKQQKEIDKLESYIRKYKAGSRSTMAKSREKQLNRMDRLTPPVSPKPGHFHFPYIASHGNLVVEVKRLEIGYSKKALLPPINLLVQNGEKIAINGFNGIGKSTLLKTLIGELQAINGDIELSREAKISYFSQDLVWSNPHQSAFDWIKEQFPKLNNKEVRRYLSRSGIIDDNVTKALDQLSGGEQTKVKLCGLTLKKSNFLILDEPTNHLDQGTKDGLKRALKDYEGTLIVVSHEPEFYNGLVDKEFDVESNTLKHV</sequence>
<evidence type="ECO:0000313" key="5">
    <source>
        <dbReference type="EMBL" id="SLM86516.1"/>
    </source>
</evidence>
<dbReference type="Proteomes" id="UP000195918">
    <property type="component" value="Unassembled WGS sequence"/>
</dbReference>
<organism evidence="5 6">
    <name type="scientific">Vagococcus fluvialis bH819</name>
    <dbReference type="NCBI Taxonomy" id="1255619"/>
    <lineage>
        <taxon>Bacteria</taxon>
        <taxon>Bacillati</taxon>
        <taxon>Bacillota</taxon>
        <taxon>Bacilli</taxon>
        <taxon>Lactobacillales</taxon>
        <taxon>Enterococcaceae</taxon>
        <taxon>Vagococcus</taxon>
    </lineage>
</organism>
<dbReference type="FunFam" id="3.40.50.300:FF:000011">
    <property type="entry name" value="Putative ABC transporter ATP-binding component"/>
    <property type="match status" value="1"/>
</dbReference>
<dbReference type="AlphaFoldDB" id="A0A1X6WS98"/>
<dbReference type="InterPro" id="IPR017871">
    <property type="entry name" value="ABC_transporter-like_CS"/>
</dbReference>
<dbReference type="InterPro" id="IPR051309">
    <property type="entry name" value="ABCF_ATPase"/>
</dbReference>
<dbReference type="PROSITE" id="PS50893">
    <property type="entry name" value="ABC_TRANSPORTER_2"/>
    <property type="match status" value="2"/>
</dbReference>